<dbReference type="RefSeq" id="WP_135282937.1">
    <property type="nucleotide sequence ID" value="NZ_SRIO01000038.1"/>
</dbReference>
<dbReference type="EMBL" id="SRIO01000038">
    <property type="protein sequence ID" value="TFZ81191.1"/>
    <property type="molecule type" value="Genomic_DNA"/>
</dbReference>
<evidence type="ECO:0000313" key="1">
    <source>
        <dbReference type="EMBL" id="TFZ81191.1"/>
    </source>
</evidence>
<dbReference type="AlphaFoldDB" id="A0A4Z0F6B4"/>
<proteinExistence type="predicted"/>
<organism evidence="1 2">
    <name type="scientific">Candidatus Macondimonas diazotrophica</name>
    <dbReference type="NCBI Taxonomy" id="2305248"/>
    <lineage>
        <taxon>Bacteria</taxon>
        <taxon>Pseudomonadati</taxon>
        <taxon>Pseudomonadota</taxon>
        <taxon>Gammaproteobacteria</taxon>
        <taxon>Chromatiales</taxon>
        <taxon>Ectothiorhodospiraceae</taxon>
        <taxon>Candidatus Macondimonas</taxon>
    </lineage>
</organism>
<sequence>MNTEKTYRLRAYFTYDGDYVLVQHKLADKLSNLFVFVSAYQFAVLEDRNGFIPTQVSTWRWDPNVDLVSGQPGAMWLPEDAPRFATLEQAVAYIDITQR</sequence>
<protein>
    <submittedName>
        <fullName evidence="1">Uncharacterized protein</fullName>
    </submittedName>
</protein>
<name>A0A4Z0F6B4_9GAMM</name>
<evidence type="ECO:0000313" key="2">
    <source>
        <dbReference type="Proteomes" id="UP000297890"/>
    </source>
</evidence>
<dbReference type="Proteomes" id="UP000297890">
    <property type="component" value="Unassembled WGS sequence"/>
</dbReference>
<reference evidence="1 2" key="1">
    <citation type="journal article" date="2019" name="ISME J.">
        <title>Candidatus Macondimonas diazotrophica, a novel gammaproteobacterial genus dominating crude-oil-contaminated coastal sediments.</title>
        <authorList>
            <person name="Karthikeyan S."/>
            <person name="Konstantinidis K."/>
        </authorList>
    </citation>
    <scope>NUCLEOTIDE SEQUENCE [LARGE SCALE GENOMIC DNA]</scope>
    <source>
        <strain evidence="1 2">KTK01</strain>
    </source>
</reference>
<accession>A0A4Z0F6B4</accession>
<comment type="caution">
    <text evidence="1">The sequence shown here is derived from an EMBL/GenBank/DDBJ whole genome shotgun (WGS) entry which is preliminary data.</text>
</comment>
<keyword evidence="2" id="KW-1185">Reference proteome</keyword>
<gene>
    <name evidence="1" type="ORF">E4680_13445</name>
</gene>